<dbReference type="GO" id="GO:0003676">
    <property type="term" value="F:nucleic acid binding"/>
    <property type="evidence" value="ECO:0007669"/>
    <property type="project" value="InterPro"/>
</dbReference>
<evidence type="ECO:0000256" key="1">
    <source>
        <dbReference type="ARBA" id="ARBA00012771"/>
    </source>
</evidence>
<dbReference type="Gene3D" id="1.10.8.10">
    <property type="entry name" value="DNA helicase RuvA subunit, C-terminal domain"/>
    <property type="match status" value="1"/>
</dbReference>
<evidence type="ECO:0000259" key="7">
    <source>
        <dbReference type="Pfam" id="PF17827"/>
    </source>
</evidence>
<evidence type="ECO:0000313" key="8">
    <source>
        <dbReference type="Proteomes" id="UP000515204"/>
    </source>
</evidence>
<dbReference type="RefSeq" id="XP_014471776.1">
    <property type="nucleotide sequence ID" value="XM_014616290.1"/>
</dbReference>
<dbReference type="CTD" id="51409"/>
<dbReference type="InterPro" id="IPR004556">
    <property type="entry name" value="HemK-like"/>
</dbReference>
<feature type="domain" description="Release factor glutamine methyltransferase N-terminal" evidence="7">
    <location>
        <begin position="69"/>
        <end position="138"/>
    </location>
</feature>
<sequence length="366" mass="41148">MWCRGILRTRTIFNKTDVFTSSPYLTSNCLNAVETLSATATQFNVVPLRHAVQRSIASNACESTIGGIIDQWSHRFETEGIPEPVESIEHIVAHIVGTKKTLDILNMRNDRFSANQIEKLESLCECRLSRMPVQYIIGEWDFRDITVKLVPPIFIPRPETEILVDFVLKRLNSSQTESCEILEVGCGSGAISLALAHTCKKIKCTAIDASPHACDLTMTNRDKLNLTDQIAVIHATLKPDATIEVTSTLNGADSVNLNSKRFDFVVSNPPYVPTKKISDLEPEIKIYEDLRALDGGDDGLKIIKPLLKYAAKILKPGGRLFLEVDPAHPEYIKFFTNKYSDLKLRHEHTYKDFCNNDRFVEVLKVN</sequence>
<dbReference type="NCBIfam" id="TIGR00536">
    <property type="entry name" value="hemK_fam"/>
    <property type="match status" value="1"/>
</dbReference>
<keyword evidence="4" id="KW-0949">S-adenosyl-L-methionine</keyword>
<dbReference type="InterPro" id="IPR007848">
    <property type="entry name" value="Small_mtfrase_dom"/>
</dbReference>
<dbReference type="SUPFAM" id="SSF53335">
    <property type="entry name" value="S-adenosyl-L-methionine-dependent methyltransferases"/>
    <property type="match status" value="1"/>
</dbReference>
<dbReference type="EC" id="2.1.1.297" evidence="1"/>
<dbReference type="InterPro" id="IPR040758">
    <property type="entry name" value="PrmC_N"/>
</dbReference>
<evidence type="ECO:0000259" key="6">
    <source>
        <dbReference type="Pfam" id="PF05175"/>
    </source>
</evidence>
<dbReference type="Pfam" id="PF17827">
    <property type="entry name" value="PrmC_N"/>
    <property type="match status" value="1"/>
</dbReference>
<dbReference type="Proteomes" id="UP000515204">
    <property type="component" value="Unplaced"/>
</dbReference>
<evidence type="ECO:0000256" key="3">
    <source>
        <dbReference type="ARBA" id="ARBA00022679"/>
    </source>
</evidence>
<dbReference type="PRINTS" id="PR00507">
    <property type="entry name" value="N12N6MTFRASE"/>
</dbReference>
<dbReference type="GO" id="GO:0032259">
    <property type="term" value="P:methylation"/>
    <property type="evidence" value="ECO:0007669"/>
    <property type="project" value="UniProtKB-KW"/>
</dbReference>
<dbReference type="InterPro" id="IPR029063">
    <property type="entry name" value="SAM-dependent_MTases_sf"/>
</dbReference>
<dbReference type="GO" id="GO:0102559">
    <property type="term" value="F:peptide chain release factor N(5)-glutamine methyltransferase activity"/>
    <property type="evidence" value="ECO:0007669"/>
    <property type="project" value="UniProtKB-EC"/>
</dbReference>
<dbReference type="OrthoDB" id="269872at2759"/>
<evidence type="ECO:0000313" key="9">
    <source>
        <dbReference type="RefSeq" id="XP_014471776.1"/>
    </source>
</evidence>
<comment type="catalytic activity">
    <reaction evidence="5">
        <text>L-glutaminyl-[peptide chain release factor] + S-adenosyl-L-methionine = N(5)-methyl-L-glutaminyl-[peptide chain release factor] + S-adenosyl-L-homocysteine + H(+)</text>
        <dbReference type="Rhea" id="RHEA:42896"/>
        <dbReference type="Rhea" id="RHEA-COMP:10271"/>
        <dbReference type="Rhea" id="RHEA-COMP:10272"/>
        <dbReference type="ChEBI" id="CHEBI:15378"/>
        <dbReference type="ChEBI" id="CHEBI:30011"/>
        <dbReference type="ChEBI" id="CHEBI:57856"/>
        <dbReference type="ChEBI" id="CHEBI:59789"/>
        <dbReference type="ChEBI" id="CHEBI:61891"/>
        <dbReference type="EC" id="2.1.1.297"/>
    </reaction>
</comment>
<evidence type="ECO:0000256" key="5">
    <source>
        <dbReference type="ARBA" id="ARBA00048391"/>
    </source>
</evidence>
<feature type="domain" description="Methyltransferase small" evidence="6">
    <location>
        <begin position="167"/>
        <end position="276"/>
    </location>
</feature>
<dbReference type="KEGG" id="dqu:106742924"/>
<proteinExistence type="predicted"/>
<evidence type="ECO:0000256" key="2">
    <source>
        <dbReference type="ARBA" id="ARBA00022603"/>
    </source>
</evidence>
<keyword evidence="8" id="KW-1185">Reference proteome</keyword>
<dbReference type="Pfam" id="PF05175">
    <property type="entry name" value="MTS"/>
    <property type="match status" value="1"/>
</dbReference>
<organism evidence="8 9">
    <name type="scientific">Dinoponera quadriceps</name>
    <name type="common">South American ant</name>
    <dbReference type="NCBI Taxonomy" id="609295"/>
    <lineage>
        <taxon>Eukaryota</taxon>
        <taxon>Metazoa</taxon>
        <taxon>Ecdysozoa</taxon>
        <taxon>Arthropoda</taxon>
        <taxon>Hexapoda</taxon>
        <taxon>Insecta</taxon>
        <taxon>Pterygota</taxon>
        <taxon>Neoptera</taxon>
        <taxon>Endopterygota</taxon>
        <taxon>Hymenoptera</taxon>
        <taxon>Apocrita</taxon>
        <taxon>Aculeata</taxon>
        <taxon>Formicoidea</taxon>
        <taxon>Formicidae</taxon>
        <taxon>Ponerinae</taxon>
        <taxon>Ponerini</taxon>
        <taxon>Dinoponera</taxon>
    </lineage>
</organism>
<dbReference type="InterPro" id="IPR002052">
    <property type="entry name" value="DNA_methylase_N6_adenine_CS"/>
</dbReference>
<dbReference type="PROSITE" id="PS00092">
    <property type="entry name" value="N6_MTASE"/>
    <property type="match status" value="1"/>
</dbReference>
<reference evidence="9" key="1">
    <citation type="submission" date="2025-08" db="UniProtKB">
        <authorList>
            <consortium name="RefSeq"/>
        </authorList>
    </citation>
    <scope>IDENTIFICATION</scope>
</reference>
<dbReference type="PANTHER" id="PTHR18895:SF74">
    <property type="entry name" value="MTRF1L RELEASE FACTOR GLUTAMINE METHYLTRANSFERASE"/>
    <property type="match status" value="1"/>
</dbReference>
<dbReference type="AlphaFoldDB" id="A0A6P3X090"/>
<dbReference type="GeneID" id="106742924"/>
<accession>A0A6P3X090</accession>
<dbReference type="Gene3D" id="3.40.50.150">
    <property type="entry name" value="Vaccinia Virus protein VP39"/>
    <property type="match status" value="1"/>
</dbReference>
<name>A0A6P3X090_DINQU</name>
<dbReference type="NCBIfam" id="TIGR03534">
    <property type="entry name" value="RF_mod_PrmC"/>
    <property type="match status" value="1"/>
</dbReference>
<evidence type="ECO:0000256" key="4">
    <source>
        <dbReference type="ARBA" id="ARBA00022691"/>
    </source>
</evidence>
<dbReference type="GO" id="GO:0005739">
    <property type="term" value="C:mitochondrion"/>
    <property type="evidence" value="ECO:0007669"/>
    <property type="project" value="TreeGrafter"/>
</dbReference>
<dbReference type="PANTHER" id="PTHR18895">
    <property type="entry name" value="HEMK METHYLTRANSFERASE"/>
    <property type="match status" value="1"/>
</dbReference>
<dbReference type="InterPro" id="IPR050320">
    <property type="entry name" value="N5-glutamine_MTase"/>
</dbReference>
<dbReference type="InterPro" id="IPR019874">
    <property type="entry name" value="RF_methyltr_PrmC"/>
</dbReference>
<keyword evidence="2 9" id="KW-0489">Methyltransferase</keyword>
<keyword evidence="3" id="KW-0808">Transferase</keyword>
<gene>
    <name evidence="9" type="primary">LOC106742924</name>
</gene>
<dbReference type="CDD" id="cd02440">
    <property type="entry name" value="AdoMet_MTases"/>
    <property type="match status" value="1"/>
</dbReference>
<protein>
    <recommendedName>
        <fullName evidence="1">peptide chain release factor N(5)-glutamine methyltransferase</fullName>
        <ecNumber evidence="1">2.1.1.297</ecNumber>
    </recommendedName>
</protein>